<dbReference type="SMART" id="SM00878">
    <property type="entry name" value="Biotin_carb_C"/>
    <property type="match status" value="1"/>
</dbReference>
<dbReference type="InterPro" id="IPR011761">
    <property type="entry name" value="ATP-grasp"/>
</dbReference>
<dbReference type="EC" id="6.3.4.14" evidence="4 13"/>
<reference evidence="16 17" key="1">
    <citation type="submission" date="2015-03" db="EMBL/GenBank/DDBJ databases">
        <title>Genome assembly of Sandaracinus amylolyticus DSM 53668.</title>
        <authorList>
            <person name="Sharma G."/>
            <person name="Subramanian S."/>
        </authorList>
    </citation>
    <scope>NUCLEOTIDE SEQUENCE [LARGE SCALE GENOMIC DNA]</scope>
    <source>
        <strain evidence="16 17">DSM 53668</strain>
    </source>
</reference>
<dbReference type="Pfam" id="PF02785">
    <property type="entry name" value="Biotin_carb_C"/>
    <property type="match status" value="1"/>
</dbReference>
<dbReference type="PROSITE" id="PS50975">
    <property type="entry name" value="ATP_GRASP"/>
    <property type="match status" value="1"/>
</dbReference>
<dbReference type="PROSITE" id="PS50979">
    <property type="entry name" value="BC"/>
    <property type="match status" value="1"/>
</dbReference>
<comment type="function">
    <text evidence="1 13">This protein is a component of the acetyl coenzyme A carboxylase complex; first, biotin carboxylase catalyzes the carboxylation of the carrier protein and then the transcarboxylase transfers the carboxyl group to form malonyl-CoA.</text>
</comment>
<evidence type="ECO:0000259" key="15">
    <source>
        <dbReference type="PROSITE" id="PS50979"/>
    </source>
</evidence>
<dbReference type="OrthoDB" id="9769961at2"/>
<dbReference type="GO" id="GO:0046872">
    <property type="term" value="F:metal ion binding"/>
    <property type="evidence" value="ECO:0007669"/>
    <property type="project" value="UniProtKB-KW"/>
</dbReference>
<evidence type="ECO:0000256" key="1">
    <source>
        <dbReference type="ARBA" id="ARBA00003761"/>
    </source>
</evidence>
<comment type="subunit">
    <text evidence="3 13">Acetyl-CoA carboxylase is a heterohexamer of biotin carboxyl carrier protein, biotin carboxylase and the two subunits of carboxyl transferase in a 2:2 complex.</text>
</comment>
<keyword evidence="13" id="KW-0276">Fatty acid metabolism</keyword>
<dbReference type="SUPFAM" id="SSF51246">
    <property type="entry name" value="Rudiment single hybrid motif"/>
    <property type="match status" value="1"/>
</dbReference>
<keyword evidence="13" id="KW-0275">Fatty acid biosynthesis</keyword>
<dbReference type="PROSITE" id="PS00867">
    <property type="entry name" value="CPSASE_2"/>
    <property type="match status" value="1"/>
</dbReference>
<proteinExistence type="predicted"/>
<dbReference type="AlphaFoldDB" id="A0A0F6W301"/>
<evidence type="ECO:0000313" key="17">
    <source>
        <dbReference type="Proteomes" id="UP000034883"/>
    </source>
</evidence>
<dbReference type="InterPro" id="IPR005479">
    <property type="entry name" value="CPAse_ATP-bd"/>
</dbReference>
<evidence type="ECO:0000256" key="8">
    <source>
        <dbReference type="ARBA" id="ARBA00022840"/>
    </source>
</evidence>
<protein>
    <recommendedName>
        <fullName evidence="4 13">Biotin carboxylase</fullName>
        <ecNumber evidence="4 13">6.3.4.14</ecNumber>
    </recommendedName>
    <alternativeName>
        <fullName evidence="13">Acetyl-coenzyme A carboxylase biotin carboxylase subunit A</fullName>
    </alternativeName>
</protein>
<feature type="domain" description="ATP-grasp" evidence="14">
    <location>
        <begin position="130"/>
        <end position="327"/>
    </location>
</feature>
<dbReference type="FunFam" id="3.30.1490.20:FF:000003">
    <property type="entry name" value="acetyl-CoA carboxylase isoform X1"/>
    <property type="match status" value="1"/>
</dbReference>
<name>A0A0F6W301_9BACT</name>
<dbReference type="NCBIfam" id="TIGR00514">
    <property type="entry name" value="accC"/>
    <property type="match status" value="1"/>
</dbReference>
<dbReference type="InterPro" id="IPR016185">
    <property type="entry name" value="PreATP-grasp_dom_sf"/>
</dbReference>
<evidence type="ECO:0000259" key="14">
    <source>
        <dbReference type="PROSITE" id="PS50975"/>
    </source>
</evidence>
<dbReference type="InterPro" id="IPR005482">
    <property type="entry name" value="Biotin_COase_C"/>
</dbReference>
<dbReference type="EMBL" id="CP011125">
    <property type="protein sequence ID" value="AKF06162.1"/>
    <property type="molecule type" value="Genomic_DNA"/>
</dbReference>
<comment type="pathway">
    <text evidence="2 13">Lipid metabolism; malonyl-CoA biosynthesis; malonyl-CoA from acetyl-CoA: step 1/1.</text>
</comment>
<dbReference type="RefSeq" id="WP_053233360.1">
    <property type="nucleotide sequence ID" value="NZ_CP011125.1"/>
</dbReference>
<dbReference type="InterPro" id="IPR011764">
    <property type="entry name" value="Biotin_carboxylation_dom"/>
</dbReference>
<dbReference type="PANTHER" id="PTHR48095:SF2">
    <property type="entry name" value="BIOTIN CARBOXYLASE, CHLOROPLASTIC"/>
    <property type="match status" value="1"/>
</dbReference>
<dbReference type="PANTHER" id="PTHR48095">
    <property type="entry name" value="PYRUVATE CARBOXYLASE SUBUNIT A"/>
    <property type="match status" value="1"/>
</dbReference>
<evidence type="ECO:0000256" key="9">
    <source>
        <dbReference type="ARBA" id="ARBA00022842"/>
    </source>
</evidence>
<evidence type="ECO:0000256" key="2">
    <source>
        <dbReference type="ARBA" id="ARBA00004956"/>
    </source>
</evidence>
<dbReference type="InterPro" id="IPR005481">
    <property type="entry name" value="BC-like_N"/>
</dbReference>
<keyword evidence="7 12" id="KW-0547">Nucleotide-binding</keyword>
<dbReference type="GO" id="GO:2001295">
    <property type="term" value="P:malonyl-CoA biosynthetic process"/>
    <property type="evidence" value="ECO:0007669"/>
    <property type="project" value="UniProtKB-UniPathway"/>
</dbReference>
<comment type="catalytic activity">
    <reaction evidence="11 13">
        <text>N(6)-biotinyl-L-lysyl-[protein] + hydrogencarbonate + ATP = N(6)-carboxybiotinyl-L-lysyl-[protein] + ADP + phosphate + H(+)</text>
        <dbReference type="Rhea" id="RHEA:13501"/>
        <dbReference type="Rhea" id="RHEA-COMP:10505"/>
        <dbReference type="Rhea" id="RHEA-COMP:10506"/>
        <dbReference type="ChEBI" id="CHEBI:15378"/>
        <dbReference type="ChEBI" id="CHEBI:17544"/>
        <dbReference type="ChEBI" id="CHEBI:30616"/>
        <dbReference type="ChEBI" id="CHEBI:43474"/>
        <dbReference type="ChEBI" id="CHEBI:83144"/>
        <dbReference type="ChEBI" id="CHEBI:83145"/>
        <dbReference type="ChEBI" id="CHEBI:456216"/>
        <dbReference type="EC" id="6.3.4.14"/>
    </reaction>
</comment>
<keyword evidence="10 13" id="KW-0092">Biotin</keyword>
<gene>
    <name evidence="16" type="ORF">DB32_003311</name>
</gene>
<keyword evidence="9" id="KW-0460">Magnesium</keyword>
<dbReference type="SUPFAM" id="SSF52440">
    <property type="entry name" value="PreATP-grasp domain"/>
    <property type="match status" value="1"/>
</dbReference>
<dbReference type="NCBIfam" id="NF006367">
    <property type="entry name" value="PRK08591.1"/>
    <property type="match status" value="1"/>
</dbReference>
<sequence length="470" mass="51191">MSRDISSGRQRIRKVLIANRGEIALRVIRACRELGIETVAVHSEVDAAALHVRFADSAVCIGPAKSAASYLNMPAIIAAAEISGADAVHPGYGFLSENAEFADICRQCGLTFIGPTPEDMKKWGGKVPARTLARELGIPLLPGTQVLADVDEAVREAVKIGFPVILKASAGGGGRGMKIVRSEGELRRVFPQAKAEALAGFKNGDLYLERYVEEPRHIEFQVLCAPELGIQMVLGERECSIQRRHQKLVEEAPSVAMTDEMRADMGATIARAMKQTGYTSAGTLEFLLDERGNLYFMEMNTRIQVEHPVTELVTGIDLVAEQIRVAGGEAPQFPTSFEAGRLLRPRGHALECRINAEDPETYAPWPGLITEYHPPGGAGVRVDGGIFSGWRVPGDYDSLLVKLITYGRTREESIRRMKRALGETVIAGIRTNIPLHQRILASPDFVAGRLSTRFLERLGKPGESEAAISS</sequence>
<accession>A0A0F6W301</accession>
<dbReference type="GO" id="GO:0004075">
    <property type="term" value="F:biotin carboxylase activity"/>
    <property type="evidence" value="ECO:0007669"/>
    <property type="project" value="UniProtKB-EC"/>
</dbReference>
<dbReference type="Pfam" id="PF02786">
    <property type="entry name" value="CPSase_L_D2"/>
    <property type="match status" value="1"/>
</dbReference>
<evidence type="ECO:0000256" key="12">
    <source>
        <dbReference type="PROSITE-ProRule" id="PRU00409"/>
    </source>
</evidence>
<keyword evidence="13" id="KW-0444">Lipid biosynthesis</keyword>
<keyword evidence="5 13" id="KW-0436">Ligase</keyword>
<dbReference type="KEGG" id="samy:DB32_003311"/>
<dbReference type="GO" id="GO:0005524">
    <property type="term" value="F:ATP binding"/>
    <property type="evidence" value="ECO:0007669"/>
    <property type="project" value="UniProtKB-UniRule"/>
</dbReference>
<dbReference type="InterPro" id="IPR011054">
    <property type="entry name" value="Rudment_hybrid_motif"/>
</dbReference>
<keyword evidence="17" id="KW-1185">Reference proteome</keyword>
<evidence type="ECO:0000256" key="10">
    <source>
        <dbReference type="ARBA" id="ARBA00023267"/>
    </source>
</evidence>
<keyword evidence="13" id="KW-0443">Lipid metabolism</keyword>
<dbReference type="InterPro" id="IPR051602">
    <property type="entry name" value="ACC_Biotin_Carboxylase"/>
</dbReference>
<dbReference type="Gene3D" id="3.30.470.20">
    <property type="entry name" value="ATP-grasp fold, B domain"/>
    <property type="match status" value="1"/>
</dbReference>
<dbReference type="Proteomes" id="UP000034883">
    <property type="component" value="Chromosome"/>
</dbReference>
<evidence type="ECO:0000256" key="5">
    <source>
        <dbReference type="ARBA" id="ARBA00022598"/>
    </source>
</evidence>
<keyword evidence="8 12" id="KW-0067">ATP-binding</keyword>
<evidence type="ECO:0000256" key="6">
    <source>
        <dbReference type="ARBA" id="ARBA00022723"/>
    </source>
</evidence>
<evidence type="ECO:0000256" key="13">
    <source>
        <dbReference type="RuleBase" id="RU365063"/>
    </source>
</evidence>
<dbReference type="STRING" id="927083.DB32_003311"/>
<evidence type="ECO:0000256" key="7">
    <source>
        <dbReference type="ARBA" id="ARBA00022741"/>
    </source>
</evidence>
<dbReference type="Pfam" id="PF00289">
    <property type="entry name" value="Biotin_carb_N"/>
    <property type="match status" value="1"/>
</dbReference>
<evidence type="ECO:0000313" key="16">
    <source>
        <dbReference type="EMBL" id="AKF06162.1"/>
    </source>
</evidence>
<dbReference type="SUPFAM" id="SSF56059">
    <property type="entry name" value="Glutathione synthetase ATP-binding domain-like"/>
    <property type="match status" value="1"/>
</dbReference>
<dbReference type="PROSITE" id="PS00866">
    <property type="entry name" value="CPSASE_1"/>
    <property type="match status" value="1"/>
</dbReference>
<dbReference type="GO" id="GO:0006633">
    <property type="term" value="P:fatty acid biosynthetic process"/>
    <property type="evidence" value="ECO:0007669"/>
    <property type="project" value="UniProtKB-KW"/>
</dbReference>
<dbReference type="UniPathway" id="UPA00655">
    <property type="reaction ID" value="UER00711"/>
</dbReference>
<dbReference type="FunFam" id="3.40.50.20:FF:000010">
    <property type="entry name" value="Propionyl-CoA carboxylase subunit alpha"/>
    <property type="match status" value="1"/>
</dbReference>
<organism evidence="16 17">
    <name type="scientific">Sandaracinus amylolyticus</name>
    <dbReference type="NCBI Taxonomy" id="927083"/>
    <lineage>
        <taxon>Bacteria</taxon>
        <taxon>Pseudomonadati</taxon>
        <taxon>Myxococcota</taxon>
        <taxon>Polyangia</taxon>
        <taxon>Polyangiales</taxon>
        <taxon>Sandaracinaceae</taxon>
        <taxon>Sandaracinus</taxon>
    </lineage>
</organism>
<dbReference type="InterPro" id="IPR004549">
    <property type="entry name" value="Acetyl_CoA_COase_biotin_COase"/>
</dbReference>
<evidence type="ECO:0000256" key="11">
    <source>
        <dbReference type="ARBA" id="ARBA00048600"/>
    </source>
</evidence>
<feature type="domain" description="Biotin carboxylation" evidence="15">
    <location>
        <begin position="11"/>
        <end position="460"/>
    </location>
</feature>
<evidence type="ECO:0000256" key="4">
    <source>
        <dbReference type="ARBA" id="ARBA00013263"/>
    </source>
</evidence>
<evidence type="ECO:0000256" key="3">
    <source>
        <dbReference type="ARBA" id="ARBA00011750"/>
    </source>
</evidence>
<keyword evidence="6" id="KW-0479">Metal-binding</keyword>